<dbReference type="Pfam" id="PF01547">
    <property type="entry name" value="SBP_bac_1"/>
    <property type="match status" value="1"/>
</dbReference>
<keyword evidence="4" id="KW-1185">Reference proteome</keyword>
<organism evidence="3 4">
    <name type="scientific">Paenibacillus sacheonensis</name>
    <dbReference type="NCBI Taxonomy" id="742054"/>
    <lineage>
        <taxon>Bacteria</taxon>
        <taxon>Bacillati</taxon>
        <taxon>Bacillota</taxon>
        <taxon>Bacilli</taxon>
        <taxon>Bacillales</taxon>
        <taxon>Paenibacillaceae</taxon>
        <taxon>Paenibacillus</taxon>
    </lineage>
</organism>
<name>A0A7X4YMV1_9BACL</name>
<feature type="region of interest" description="Disordered" evidence="1">
    <location>
        <begin position="36"/>
        <end position="80"/>
    </location>
</feature>
<keyword evidence="2" id="KW-0732">Signal</keyword>
<dbReference type="PROSITE" id="PS51257">
    <property type="entry name" value="PROKAR_LIPOPROTEIN"/>
    <property type="match status" value="1"/>
</dbReference>
<dbReference type="RefSeq" id="WP_161696956.1">
    <property type="nucleotide sequence ID" value="NZ_JAAAMU010000004.1"/>
</dbReference>
<dbReference type="PANTHER" id="PTHR43649">
    <property type="entry name" value="ARABINOSE-BINDING PROTEIN-RELATED"/>
    <property type="match status" value="1"/>
</dbReference>
<sequence>MPKRRIRKLSMVLVFCLMATLLYACGGNNSNNANTTTTNDANSNANTATNNSTTPADTTNDTANNDAAANNGSGNEPAEPAAEWQGEININVSSTNKAGWNAVAAAYTAKNPKVKINVDLKPDGYADWLRAQLTSATPTPDIVNGNVVADLIKTKFLGYNSYLQQLNPYTNNVWIDDFKDFATQSKDITTGDYYNLNLETVQVAWFYNKSIFEKVGVTPPTTWDELVEVSKKIKAAGYIPIALEGDYDSFWSGSVGWLMRIYADSYLRSKFKDVRCQPGDFCYDEEVDGTWQENIADPHNDDDALVNKNPLRQWKAIQDHTLNVTNDDYKEMYTNFKKLIPEYVENGFFGTKKAYPLFLSQKAAMRLDGAWLITSFDKDLTDSEKNGGSKTALPAFEYGVFPMPKMEGPNVDAPVRTIEVPIGFLSVVKKDQAHNDLVMDFMKFYASAPGYSVYLDATLKDGQGISGPPILKGVQVDPKIQEKFDNLTLLGNSEKGNAMGAVSRGVADFQPSVREWVSLAQEYFSGKKTVDQFLEAYQKSLDKNFEGALKSQHLELSDLTTPEKKPPERK</sequence>
<dbReference type="OrthoDB" id="9798191at2"/>
<accession>A0A7X4YMV1</accession>
<comment type="caution">
    <text evidence="3">The sequence shown here is derived from an EMBL/GenBank/DDBJ whole genome shotgun (WGS) entry which is preliminary data.</text>
</comment>
<dbReference type="InterPro" id="IPR006059">
    <property type="entry name" value="SBP"/>
</dbReference>
<dbReference type="Gene3D" id="3.40.190.10">
    <property type="entry name" value="Periplasmic binding protein-like II"/>
    <property type="match status" value="1"/>
</dbReference>
<protein>
    <submittedName>
        <fullName evidence="3">Extracellular solute-binding protein</fullName>
    </submittedName>
</protein>
<gene>
    <name evidence="3" type="ORF">GT003_09830</name>
</gene>
<dbReference type="AlphaFoldDB" id="A0A7X4YMV1"/>
<feature type="chain" id="PRO_5039211832" evidence="2">
    <location>
        <begin position="25"/>
        <end position="570"/>
    </location>
</feature>
<evidence type="ECO:0000313" key="3">
    <source>
        <dbReference type="EMBL" id="NBC69290.1"/>
    </source>
</evidence>
<proteinExistence type="predicted"/>
<dbReference type="SUPFAM" id="SSF53850">
    <property type="entry name" value="Periplasmic binding protein-like II"/>
    <property type="match status" value="1"/>
</dbReference>
<evidence type="ECO:0000256" key="1">
    <source>
        <dbReference type="SAM" id="MobiDB-lite"/>
    </source>
</evidence>
<evidence type="ECO:0000256" key="2">
    <source>
        <dbReference type="SAM" id="SignalP"/>
    </source>
</evidence>
<dbReference type="EMBL" id="JAAAMU010000004">
    <property type="protein sequence ID" value="NBC69290.1"/>
    <property type="molecule type" value="Genomic_DNA"/>
</dbReference>
<evidence type="ECO:0000313" key="4">
    <source>
        <dbReference type="Proteomes" id="UP000558113"/>
    </source>
</evidence>
<feature type="signal peptide" evidence="2">
    <location>
        <begin position="1"/>
        <end position="24"/>
    </location>
</feature>
<feature type="compositionally biased region" description="Low complexity" evidence="1">
    <location>
        <begin position="36"/>
        <end position="75"/>
    </location>
</feature>
<dbReference type="InterPro" id="IPR050490">
    <property type="entry name" value="Bact_solute-bd_prot1"/>
</dbReference>
<reference evidence="3 4" key="1">
    <citation type="submission" date="2020-01" db="EMBL/GenBank/DDBJ databases">
        <title>Paenibacillus soybeanensis sp. nov. isolated from the nodules of soybean (Glycine max(L.) Merr).</title>
        <authorList>
            <person name="Wang H."/>
        </authorList>
    </citation>
    <scope>NUCLEOTIDE SEQUENCE [LARGE SCALE GENOMIC DNA]</scope>
    <source>
        <strain evidence="3 4">DSM 23054</strain>
    </source>
</reference>
<dbReference type="Proteomes" id="UP000558113">
    <property type="component" value="Unassembled WGS sequence"/>
</dbReference>